<keyword evidence="3" id="KW-1185">Reference proteome</keyword>
<evidence type="ECO:0000313" key="3">
    <source>
        <dbReference type="Proteomes" id="UP000653493"/>
    </source>
</evidence>
<dbReference type="EMBL" id="BMSL01000024">
    <property type="protein sequence ID" value="GGS60445.1"/>
    <property type="molecule type" value="Genomic_DNA"/>
</dbReference>
<dbReference type="AlphaFoldDB" id="A0A918GUY4"/>
<proteinExistence type="predicted"/>
<dbReference type="Proteomes" id="UP000653493">
    <property type="component" value="Unassembled WGS sequence"/>
</dbReference>
<sequence>MAGPSAVSPAAPEVNATVEPSRENTGEVLEPPVAFAPVELTETLGRLRS</sequence>
<accession>A0A918GUY4</accession>
<protein>
    <submittedName>
        <fullName evidence="2">Uncharacterized protein</fullName>
    </submittedName>
</protein>
<evidence type="ECO:0000313" key="2">
    <source>
        <dbReference type="EMBL" id="GGS60445.1"/>
    </source>
</evidence>
<comment type="caution">
    <text evidence="2">The sequence shown here is derived from an EMBL/GenBank/DDBJ whole genome shotgun (WGS) entry which is preliminary data.</text>
</comment>
<organism evidence="2 3">
    <name type="scientific">Streptomyces griseoviridis</name>
    <dbReference type="NCBI Taxonomy" id="45398"/>
    <lineage>
        <taxon>Bacteria</taxon>
        <taxon>Bacillati</taxon>
        <taxon>Actinomycetota</taxon>
        <taxon>Actinomycetes</taxon>
        <taxon>Kitasatosporales</taxon>
        <taxon>Streptomycetaceae</taxon>
        <taxon>Streptomyces</taxon>
    </lineage>
</organism>
<feature type="region of interest" description="Disordered" evidence="1">
    <location>
        <begin position="1"/>
        <end position="33"/>
    </location>
</feature>
<gene>
    <name evidence="2" type="ORF">GCM10010238_57000</name>
</gene>
<reference evidence="2" key="1">
    <citation type="journal article" date="2014" name="Int. J. Syst. Evol. Microbiol.">
        <title>Complete genome sequence of Corynebacterium casei LMG S-19264T (=DSM 44701T), isolated from a smear-ripened cheese.</title>
        <authorList>
            <consortium name="US DOE Joint Genome Institute (JGI-PGF)"/>
            <person name="Walter F."/>
            <person name="Albersmeier A."/>
            <person name="Kalinowski J."/>
            <person name="Ruckert C."/>
        </authorList>
    </citation>
    <scope>NUCLEOTIDE SEQUENCE</scope>
    <source>
        <strain evidence="2">JCM 4234</strain>
    </source>
</reference>
<reference evidence="2" key="2">
    <citation type="submission" date="2020-09" db="EMBL/GenBank/DDBJ databases">
        <authorList>
            <person name="Sun Q."/>
            <person name="Ohkuma M."/>
        </authorList>
    </citation>
    <scope>NUCLEOTIDE SEQUENCE</scope>
    <source>
        <strain evidence="2">JCM 4234</strain>
    </source>
</reference>
<name>A0A918GUY4_STRGD</name>
<evidence type="ECO:0000256" key="1">
    <source>
        <dbReference type="SAM" id="MobiDB-lite"/>
    </source>
</evidence>